<comment type="subcellular location">
    <subcellularLocation>
        <location evidence="1">Cell projection</location>
        <location evidence="1">Cilium</location>
        <location evidence="1">Flagellum</location>
    </subcellularLocation>
</comment>
<reference evidence="7" key="3">
    <citation type="submission" date="2025-09" db="UniProtKB">
        <authorList>
            <consortium name="Ensembl"/>
        </authorList>
    </citation>
    <scope>IDENTIFICATION</scope>
</reference>
<sequence>MPLPDTMFCAEQIHIPPELPDILKQYTKAAIRTQPHDIIQWSAAYFSALCAGETLPVKERLELPVATQKNDTGLTPGLLKILFKQLGYKGTVTRTELEQKWTDLCLPREQLRHLLMLGGFQESVEWRKFFALGCSALGGTITSALKHACEILTSDPEGGAARIPYETFQSIYTYLAHLDGEISEAEIASFLSNIKEDVDRQNGMVQPRNFMGTKPADIKETE</sequence>
<dbReference type="AlphaFoldDB" id="A0A8C4X603"/>
<dbReference type="PANTHER" id="PTHR14952:SF14">
    <property type="entry name" value="ROPPORIN-1-LIKE PROTEIN"/>
    <property type="match status" value="1"/>
</dbReference>
<organism evidence="7 8">
    <name type="scientific">Erpetoichthys calabaricus</name>
    <name type="common">Rope fish</name>
    <name type="synonym">Calamoichthys calabaricus</name>
    <dbReference type="NCBI Taxonomy" id="27687"/>
    <lineage>
        <taxon>Eukaryota</taxon>
        <taxon>Metazoa</taxon>
        <taxon>Chordata</taxon>
        <taxon>Craniata</taxon>
        <taxon>Vertebrata</taxon>
        <taxon>Euteleostomi</taxon>
        <taxon>Actinopterygii</taxon>
        <taxon>Polypteriformes</taxon>
        <taxon>Polypteridae</taxon>
        <taxon>Erpetoichthys</taxon>
    </lineage>
</organism>
<dbReference type="Gene3D" id="1.20.890.10">
    <property type="entry name" value="cAMP-dependent protein kinase regulatory subunit, dimerization-anchoring domain"/>
    <property type="match status" value="1"/>
</dbReference>
<keyword evidence="4" id="KW-0966">Cell projection</keyword>
<keyword evidence="8" id="KW-1185">Reference proteome</keyword>
<comment type="similarity">
    <text evidence="5">Belongs to the ropporin family.</text>
</comment>
<accession>A0A8C4X603</accession>
<evidence type="ECO:0000313" key="8">
    <source>
        <dbReference type="Proteomes" id="UP000694620"/>
    </source>
</evidence>
<dbReference type="InterPro" id="IPR047844">
    <property type="entry name" value="ROP_DD"/>
</dbReference>
<gene>
    <name evidence="7" type="primary">ROPN1L</name>
    <name evidence="7" type="synonym">ropn1l</name>
</gene>
<dbReference type="Ensembl" id="ENSECRT00000007408.1">
    <property type="protein sequence ID" value="ENSECRP00000007290.1"/>
    <property type="gene ID" value="ENSECRG00000004868.1"/>
</dbReference>
<evidence type="ECO:0000256" key="2">
    <source>
        <dbReference type="ARBA" id="ARBA00022846"/>
    </source>
</evidence>
<keyword evidence="3" id="KW-0969">Cilium</keyword>
<reference evidence="7" key="2">
    <citation type="submission" date="2025-08" db="UniProtKB">
        <authorList>
            <consortium name="Ensembl"/>
        </authorList>
    </citation>
    <scope>IDENTIFICATION</scope>
</reference>
<evidence type="ECO:0000313" key="7">
    <source>
        <dbReference type="Ensembl" id="ENSECRP00000007290.1"/>
    </source>
</evidence>
<dbReference type="Proteomes" id="UP000694620">
    <property type="component" value="Chromosome 6"/>
</dbReference>
<name>A0A8C4X603_ERPCA</name>
<dbReference type="CTD" id="83853"/>
<keyword evidence="2" id="KW-0282">Flagellum</keyword>
<dbReference type="GeneID" id="114653231"/>
<protein>
    <recommendedName>
        <fullName evidence="6">Ropporin-1-like protein</fullName>
    </recommendedName>
</protein>
<evidence type="ECO:0000256" key="3">
    <source>
        <dbReference type="ARBA" id="ARBA00023069"/>
    </source>
</evidence>
<evidence type="ECO:0000256" key="4">
    <source>
        <dbReference type="ARBA" id="ARBA00023273"/>
    </source>
</evidence>
<dbReference type="RefSeq" id="XP_028659256.1">
    <property type="nucleotide sequence ID" value="XM_028803423.2"/>
</dbReference>
<dbReference type="OrthoDB" id="10067602at2759"/>
<evidence type="ECO:0000256" key="5">
    <source>
        <dbReference type="ARBA" id="ARBA00035651"/>
    </source>
</evidence>
<dbReference type="GO" id="GO:0031514">
    <property type="term" value="C:motile cilium"/>
    <property type="evidence" value="ECO:0007669"/>
    <property type="project" value="UniProtKB-SubCell"/>
</dbReference>
<evidence type="ECO:0000256" key="1">
    <source>
        <dbReference type="ARBA" id="ARBA00004230"/>
    </source>
</evidence>
<proteinExistence type="inferred from homology"/>
<dbReference type="SUPFAM" id="SSF47391">
    <property type="entry name" value="Dimerization-anchoring domain of cAMP-dependent PK regulatory subunit"/>
    <property type="match status" value="1"/>
</dbReference>
<dbReference type="CDD" id="cd23019">
    <property type="entry name" value="DD_ROP"/>
    <property type="match status" value="1"/>
</dbReference>
<dbReference type="FunFam" id="1.20.890.10:FF:000004">
    <property type="entry name" value="ropporin-1-like protein isoform X2"/>
    <property type="match status" value="1"/>
</dbReference>
<dbReference type="PANTHER" id="PTHR14952">
    <property type="entry name" value="ROPPORIN-1-LIKE PROTEIN"/>
    <property type="match status" value="1"/>
</dbReference>
<reference evidence="7" key="1">
    <citation type="submission" date="2021-06" db="EMBL/GenBank/DDBJ databases">
        <authorList>
            <consortium name="Wellcome Sanger Institute Data Sharing"/>
        </authorList>
    </citation>
    <scope>NUCLEOTIDE SEQUENCE [LARGE SCALE GENOMIC DNA]</scope>
</reference>
<evidence type="ECO:0000256" key="6">
    <source>
        <dbReference type="ARBA" id="ARBA00040933"/>
    </source>
</evidence>
<dbReference type="GeneTree" id="ENSGT00390000012731"/>